<evidence type="ECO:0000256" key="8">
    <source>
        <dbReference type="ARBA" id="ARBA00022840"/>
    </source>
</evidence>
<dbReference type="GeneTree" id="ENSGT00390000016453"/>
<sequence length="522" mass="59486">MKTAAGGPGLRSLLQDSTEYLIYSMEILGNVLEIAQTIYNLCDQASSNKRQCSRLKKRIQILLMAAEKLKKQPEKSGELKIVLREMQLTLRNAKSWVLKYSNQGWWMKIIKANGIKEEFDLINDRLKDAADDISVMLAMEHRELLLKFFDENKRMRQSQRDIEEDMSELKEHLNRGVKSLTKDISHVKVAVEDSNAGVKNILSQVEEIKSLLSSGTRTPRLCTEIKSEDLIWGALVMERPNFDLYKGQYYRSPVAIKVLKGQPTENDEKIREIFNSEVKTMKKYECVNILRIFGICIDKAKSEPCYYMVTEFCEKGTLGELLSREKNLSWNQRIHMTLDAARALYRLHHTETKPMLHGSLSSSKFLVDGTYCLKLSGFELSKTESSMRRQPKAVKQKQGTDWLYIAPETMQNINAYDKQSEIYSLGVVFYEIASGRIPLQDLSGADTNPTDMYQNLCKDMKEGLPADCPLVLSELIVKCTGTNPTERPSAGVIVDLLMDYLNQQETSETVALVSNMGLTKKH</sequence>
<dbReference type="FunFam" id="1.20.930.20:FF:000002">
    <property type="entry name" value="RING-type E3 ubiquitin transferase"/>
    <property type="match status" value="1"/>
</dbReference>
<dbReference type="InterPro" id="IPR059179">
    <property type="entry name" value="MLKL-like_MCAfunc"/>
</dbReference>
<dbReference type="InterPro" id="IPR000719">
    <property type="entry name" value="Prot_kinase_dom"/>
</dbReference>
<dbReference type="SUPFAM" id="SSF56112">
    <property type="entry name" value="Protein kinase-like (PK-like)"/>
    <property type="match status" value="1"/>
</dbReference>
<dbReference type="Xenbase" id="XB-GENE-948713">
    <property type="gene designation" value="mlkl"/>
</dbReference>
<dbReference type="InterPro" id="IPR054000">
    <property type="entry name" value="MLKL_N"/>
</dbReference>
<dbReference type="FunCoup" id="A0A803JEI0">
    <property type="interactions" value="441"/>
</dbReference>
<dbReference type="EC" id="2.3.2.27" evidence="3"/>
<evidence type="ECO:0000256" key="5">
    <source>
        <dbReference type="ARBA" id="ARBA00022737"/>
    </source>
</evidence>
<keyword evidence="7" id="KW-0833">Ubl conjugation pathway</keyword>
<name>A0A803JEI0_XENTR</name>
<keyword evidence="5" id="KW-0677">Repeat</keyword>
<dbReference type="PANTHER" id="PTHR44329:SF298">
    <property type="entry name" value="MIXED LINEAGE KINASE DOMAIN-LIKE PROTEIN"/>
    <property type="match status" value="1"/>
</dbReference>
<dbReference type="GO" id="GO:0007166">
    <property type="term" value="P:cell surface receptor signaling pathway"/>
    <property type="evidence" value="ECO:0007669"/>
    <property type="project" value="InterPro"/>
</dbReference>
<dbReference type="Ensembl" id="ENSXETT00000118112">
    <property type="protein sequence ID" value="ENSXETP00000106312"/>
    <property type="gene ID" value="ENSXETG00000007675"/>
</dbReference>
<dbReference type="PROSITE" id="PS50011">
    <property type="entry name" value="PROTEIN_KINASE_DOM"/>
    <property type="match status" value="1"/>
</dbReference>
<evidence type="ECO:0000256" key="2">
    <source>
        <dbReference type="ARBA" id="ARBA00004906"/>
    </source>
</evidence>
<reference evidence="10" key="1">
    <citation type="journal article" date="2010" name="Science">
        <title>The genome of the Western clawed frog Xenopus tropicalis.</title>
        <authorList>
            <person name="Hellsten U."/>
            <person name="Harland R.M."/>
            <person name="Gilchrist M.J."/>
            <person name="Hendrix D."/>
            <person name="Jurka J."/>
            <person name="Kapitonov V."/>
            <person name="Ovcharenko I."/>
            <person name="Putnam N.H."/>
            <person name="Shu S."/>
            <person name="Taher L."/>
            <person name="Blitz I.L."/>
            <person name="Blumberg B."/>
            <person name="Dichmann D.S."/>
            <person name="Dubchak I."/>
            <person name="Amaya E."/>
            <person name="Detter J.C."/>
            <person name="Fletcher R."/>
            <person name="Gerhard D.S."/>
            <person name="Goodstein D."/>
            <person name="Graves T."/>
            <person name="Grigoriev I.V."/>
            <person name="Grimwood J."/>
            <person name="Kawashima T."/>
            <person name="Lindquist E."/>
            <person name="Lucas S.M."/>
            <person name="Mead P.E."/>
            <person name="Mitros T."/>
            <person name="Ogino H."/>
            <person name="Ohta Y."/>
            <person name="Poliakov A.V."/>
            <person name="Pollet N."/>
            <person name="Robert J."/>
            <person name="Salamov A."/>
            <person name="Sater A.K."/>
            <person name="Schmutz J."/>
            <person name="Terry A."/>
            <person name="Vize P.D."/>
            <person name="Warren W.C."/>
            <person name="Wells D."/>
            <person name="Wills A."/>
            <person name="Wilson R.K."/>
            <person name="Zimmerman L.B."/>
            <person name="Zorn A.M."/>
            <person name="Grainger R."/>
            <person name="Grammer T."/>
            <person name="Khokha M.K."/>
            <person name="Richardson P.M."/>
            <person name="Rokhsar D.S."/>
        </authorList>
    </citation>
    <scope>NUCLEOTIDE SEQUENCE [LARGE SCALE GENOMIC DNA]</scope>
    <source>
        <strain evidence="10">Nigerian</strain>
    </source>
</reference>
<dbReference type="AlphaFoldDB" id="A0A803JEI0"/>
<dbReference type="GO" id="GO:0061630">
    <property type="term" value="F:ubiquitin protein ligase activity"/>
    <property type="evidence" value="ECO:0007669"/>
    <property type="project" value="UniProtKB-EC"/>
</dbReference>
<keyword evidence="6" id="KW-0547">Nucleotide-binding</keyword>
<dbReference type="InParanoid" id="A0A803JEI0"/>
<dbReference type="InterPro" id="IPR011009">
    <property type="entry name" value="Kinase-like_dom_sf"/>
</dbReference>
<dbReference type="Pfam" id="PF07714">
    <property type="entry name" value="PK_Tyr_Ser-Thr"/>
    <property type="match status" value="1"/>
</dbReference>
<dbReference type="Gene3D" id="1.10.510.10">
    <property type="entry name" value="Transferase(Phosphotransferase) domain 1"/>
    <property type="match status" value="1"/>
</dbReference>
<dbReference type="FunFam" id="3.30.200.20:FF:000437">
    <property type="entry name" value="Mixed lineage kinase domain-like pseudokinase"/>
    <property type="match status" value="1"/>
</dbReference>
<accession>A0A803JEI0</accession>
<dbReference type="GO" id="GO:0004672">
    <property type="term" value="F:protein kinase activity"/>
    <property type="evidence" value="ECO:0007669"/>
    <property type="project" value="InterPro"/>
</dbReference>
<evidence type="ECO:0000313" key="10">
    <source>
        <dbReference type="Ensembl" id="ENSXETP00000106312"/>
    </source>
</evidence>
<reference evidence="10" key="2">
    <citation type="submission" date="2021-03" db="UniProtKB">
        <authorList>
            <consortium name="Ensembl"/>
        </authorList>
    </citation>
    <scope>IDENTIFICATION</scope>
</reference>
<gene>
    <name evidence="10" type="primary">mlkl</name>
</gene>
<dbReference type="GO" id="GO:0005524">
    <property type="term" value="F:ATP binding"/>
    <property type="evidence" value="ECO:0007669"/>
    <property type="project" value="UniProtKB-KW"/>
</dbReference>
<evidence type="ECO:0000256" key="6">
    <source>
        <dbReference type="ARBA" id="ARBA00022741"/>
    </source>
</evidence>
<evidence type="ECO:0000256" key="4">
    <source>
        <dbReference type="ARBA" id="ARBA00022679"/>
    </source>
</evidence>
<evidence type="ECO:0000256" key="1">
    <source>
        <dbReference type="ARBA" id="ARBA00000900"/>
    </source>
</evidence>
<dbReference type="Pfam" id="PF22215">
    <property type="entry name" value="MLKL_N"/>
    <property type="match status" value="1"/>
</dbReference>
<comment type="pathway">
    <text evidence="2">Protein modification; protein ubiquitination.</text>
</comment>
<protein>
    <recommendedName>
        <fullName evidence="3">RING-type E3 ubiquitin transferase</fullName>
        <ecNumber evidence="3">2.3.2.27</ecNumber>
    </recommendedName>
</protein>
<keyword evidence="4" id="KW-0808">Transferase</keyword>
<dbReference type="Gene3D" id="3.30.200.20">
    <property type="entry name" value="Phosphorylase Kinase, domain 1"/>
    <property type="match status" value="1"/>
</dbReference>
<dbReference type="Gene3D" id="1.20.930.20">
    <property type="entry name" value="Adaptor protein Cbl, N-terminal domain"/>
    <property type="match status" value="1"/>
</dbReference>
<dbReference type="InterPro" id="IPR051681">
    <property type="entry name" value="Ser/Thr_Kinases-Pseudokinases"/>
</dbReference>
<dbReference type="InterPro" id="IPR001245">
    <property type="entry name" value="Ser-Thr/Tyr_kinase_cat_dom"/>
</dbReference>
<evidence type="ECO:0000256" key="3">
    <source>
        <dbReference type="ARBA" id="ARBA00012483"/>
    </source>
</evidence>
<dbReference type="Bgee" id="ENSXETG00000007675">
    <property type="expression patterns" value="Expressed in ovary and 11 other cell types or tissues"/>
</dbReference>
<comment type="catalytic activity">
    <reaction evidence="1">
        <text>S-ubiquitinyl-[E2 ubiquitin-conjugating enzyme]-L-cysteine + [acceptor protein]-L-lysine = [E2 ubiquitin-conjugating enzyme]-L-cysteine + N(6)-ubiquitinyl-[acceptor protein]-L-lysine.</text>
        <dbReference type="EC" id="2.3.2.27"/>
    </reaction>
</comment>
<dbReference type="PANTHER" id="PTHR44329">
    <property type="entry name" value="SERINE/THREONINE-PROTEIN KINASE TNNI3K-RELATED"/>
    <property type="match status" value="1"/>
</dbReference>
<evidence type="ECO:0000259" key="9">
    <source>
        <dbReference type="PROSITE" id="PS50011"/>
    </source>
</evidence>
<evidence type="ECO:0000256" key="7">
    <source>
        <dbReference type="ARBA" id="ARBA00022786"/>
    </source>
</evidence>
<proteinExistence type="predicted"/>
<organism evidence="10">
    <name type="scientific">Xenopus tropicalis</name>
    <name type="common">Western clawed frog</name>
    <name type="synonym">Silurana tropicalis</name>
    <dbReference type="NCBI Taxonomy" id="8364"/>
    <lineage>
        <taxon>Eukaryota</taxon>
        <taxon>Metazoa</taxon>
        <taxon>Chordata</taxon>
        <taxon>Craniata</taxon>
        <taxon>Vertebrata</taxon>
        <taxon>Euteleostomi</taxon>
        <taxon>Amphibia</taxon>
        <taxon>Batrachia</taxon>
        <taxon>Anura</taxon>
        <taxon>Pipoidea</taxon>
        <taxon>Pipidae</taxon>
        <taxon>Xenopodinae</taxon>
        <taxon>Xenopus</taxon>
        <taxon>Silurana</taxon>
    </lineage>
</organism>
<dbReference type="InterPro" id="IPR036537">
    <property type="entry name" value="Adaptor_Cbl_N_dom_sf"/>
</dbReference>
<keyword evidence="8" id="KW-0067">ATP-binding</keyword>
<dbReference type="CDD" id="cd21037">
    <property type="entry name" value="MLKL_NTD"/>
    <property type="match status" value="1"/>
</dbReference>
<feature type="domain" description="Protein kinase" evidence="9">
    <location>
        <begin position="206"/>
        <end position="501"/>
    </location>
</feature>